<dbReference type="InterPro" id="IPR036249">
    <property type="entry name" value="Thioredoxin-like_sf"/>
</dbReference>
<comment type="caution">
    <text evidence="3">The sequence shown here is derived from an EMBL/GenBank/DDBJ whole genome shotgun (WGS) entry which is preliminary data.</text>
</comment>
<dbReference type="PROSITE" id="PS51257">
    <property type="entry name" value="PROKAR_LIPOPROTEIN"/>
    <property type="match status" value="1"/>
</dbReference>
<dbReference type="Gene3D" id="1.10.40.110">
    <property type="match status" value="1"/>
</dbReference>
<evidence type="ECO:0000259" key="2">
    <source>
        <dbReference type="Pfam" id="PF13462"/>
    </source>
</evidence>
<organism evidence="3 4">
    <name type="scientific">Sphingomonas corticis</name>
    <dbReference type="NCBI Taxonomy" id="2722791"/>
    <lineage>
        <taxon>Bacteria</taxon>
        <taxon>Pseudomonadati</taxon>
        <taxon>Pseudomonadota</taxon>
        <taxon>Alphaproteobacteria</taxon>
        <taxon>Sphingomonadales</taxon>
        <taxon>Sphingomonadaceae</taxon>
        <taxon>Sphingomonas</taxon>
    </lineage>
</organism>
<dbReference type="EMBL" id="JAAVJH010000004">
    <property type="protein sequence ID" value="NJR78414.1"/>
    <property type="molecule type" value="Genomic_DNA"/>
</dbReference>
<dbReference type="Proteomes" id="UP000732399">
    <property type="component" value="Unassembled WGS sequence"/>
</dbReference>
<dbReference type="Pfam" id="PF13462">
    <property type="entry name" value="Thioredoxin_4"/>
    <property type="match status" value="1"/>
</dbReference>
<proteinExistence type="predicted"/>
<dbReference type="InterPro" id="IPR012336">
    <property type="entry name" value="Thioredoxin-like_fold"/>
</dbReference>
<dbReference type="CDD" id="cd02972">
    <property type="entry name" value="DsbA_family"/>
    <property type="match status" value="1"/>
</dbReference>
<gene>
    <name evidence="3" type="ORF">HBH26_07245</name>
</gene>
<protein>
    <submittedName>
        <fullName evidence="3">Thioredoxin domain-containing protein</fullName>
    </submittedName>
</protein>
<keyword evidence="4" id="KW-1185">Reference proteome</keyword>
<name>A0ABX1CLX6_9SPHN</name>
<dbReference type="SUPFAM" id="SSF52833">
    <property type="entry name" value="Thioredoxin-like"/>
    <property type="match status" value="1"/>
</dbReference>
<reference evidence="3 4" key="1">
    <citation type="submission" date="2020-03" db="EMBL/GenBank/DDBJ databases">
        <authorList>
            <person name="Wang L."/>
            <person name="He N."/>
            <person name="Li Y."/>
            <person name="Fang Y."/>
            <person name="Zhang F."/>
        </authorList>
    </citation>
    <scope>NUCLEOTIDE SEQUENCE [LARGE SCALE GENOMIC DNA]</scope>
    <source>
        <strain evidence="3 4">36D10-4-7</strain>
    </source>
</reference>
<feature type="signal peptide" evidence="1">
    <location>
        <begin position="1"/>
        <end position="15"/>
    </location>
</feature>
<feature type="domain" description="Thioredoxin-like fold" evidence="2">
    <location>
        <begin position="52"/>
        <end position="238"/>
    </location>
</feature>
<evidence type="ECO:0000256" key="1">
    <source>
        <dbReference type="SAM" id="SignalP"/>
    </source>
</evidence>
<evidence type="ECO:0000313" key="3">
    <source>
        <dbReference type="EMBL" id="NJR78414.1"/>
    </source>
</evidence>
<accession>A0ABX1CLX6</accession>
<keyword evidence="1" id="KW-0732">Signal</keyword>
<dbReference type="Gene3D" id="3.40.30.10">
    <property type="entry name" value="Glutaredoxin"/>
    <property type="match status" value="1"/>
</dbReference>
<feature type="chain" id="PRO_5045185363" evidence="1">
    <location>
        <begin position="16"/>
        <end position="242"/>
    </location>
</feature>
<evidence type="ECO:0000313" key="4">
    <source>
        <dbReference type="Proteomes" id="UP000732399"/>
    </source>
</evidence>
<sequence>MKTLAAALLPLVLLAGCGGGGNEAPTAPANSVAAVAAPAGQDWSQTVSTTEGGGYVMGNPDAPLKLLEWGSRLCPTCGAFANAGMRPLIDNYVKSGKVSYEFREFLVHGAPDFAPALIGRCAGTQPFFPMLEEMFAAQPTVLPKMEDAGQFQQTIQDQPPGRQFTAWAEKLGFIDFAKQRGLPEAQVRACLTDQKAIDALVKYMDDGAKAGVTGTPSFFLNGKKLDAVSWQQVEQALKNAGA</sequence>